<dbReference type="Pfam" id="PF08281">
    <property type="entry name" value="Sigma70_r4_2"/>
    <property type="match status" value="1"/>
</dbReference>
<dbReference type="Proteomes" id="UP000773614">
    <property type="component" value="Unassembled WGS sequence"/>
</dbReference>
<name>A0A964WRU8_9HYPH</name>
<gene>
    <name evidence="8" type="ORF">E4O86_00955</name>
</gene>
<dbReference type="OrthoDB" id="7861343at2"/>
<keyword evidence="3" id="KW-0731">Sigma factor</keyword>
<keyword evidence="4" id="KW-0238">DNA-binding</keyword>
<dbReference type="SUPFAM" id="SSF88946">
    <property type="entry name" value="Sigma2 domain of RNA polymerase sigma factors"/>
    <property type="match status" value="1"/>
</dbReference>
<evidence type="ECO:0000256" key="3">
    <source>
        <dbReference type="ARBA" id="ARBA00023082"/>
    </source>
</evidence>
<dbReference type="GO" id="GO:0016987">
    <property type="term" value="F:sigma factor activity"/>
    <property type="evidence" value="ECO:0007669"/>
    <property type="project" value="UniProtKB-KW"/>
</dbReference>
<dbReference type="EMBL" id="SPKJ01000002">
    <property type="protein sequence ID" value="MYZ46293.1"/>
    <property type="molecule type" value="Genomic_DNA"/>
</dbReference>
<dbReference type="PANTHER" id="PTHR43133">
    <property type="entry name" value="RNA POLYMERASE ECF-TYPE SIGMA FACTO"/>
    <property type="match status" value="1"/>
</dbReference>
<dbReference type="InterPro" id="IPR013324">
    <property type="entry name" value="RNA_pol_sigma_r3/r4-like"/>
</dbReference>
<comment type="caution">
    <text evidence="8">The sequence shown here is derived from an EMBL/GenBank/DDBJ whole genome shotgun (WGS) entry which is preliminary data.</text>
</comment>
<accession>A0A964WRU8</accession>
<comment type="similarity">
    <text evidence="1">Belongs to the sigma-70 factor family. ECF subfamily.</text>
</comment>
<proteinExistence type="inferred from homology"/>
<feature type="domain" description="RNA polymerase sigma-70 region 2" evidence="6">
    <location>
        <begin position="37"/>
        <end position="97"/>
    </location>
</feature>
<dbReference type="SUPFAM" id="SSF88659">
    <property type="entry name" value="Sigma3 and sigma4 domains of RNA polymerase sigma factors"/>
    <property type="match status" value="1"/>
</dbReference>
<reference evidence="8" key="1">
    <citation type="submission" date="2019-03" db="EMBL/GenBank/DDBJ databases">
        <title>Afifella sp. nov., isolated from activated sludge.</title>
        <authorList>
            <person name="Li Q."/>
            <person name="Liu Y."/>
        </authorList>
    </citation>
    <scope>NUCLEOTIDE SEQUENCE</scope>
    <source>
        <strain evidence="8">L72</strain>
    </source>
</reference>
<dbReference type="GO" id="GO:0003677">
    <property type="term" value="F:DNA binding"/>
    <property type="evidence" value="ECO:0007669"/>
    <property type="project" value="UniProtKB-KW"/>
</dbReference>
<evidence type="ECO:0000259" key="6">
    <source>
        <dbReference type="Pfam" id="PF04542"/>
    </source>
</evidence>
<dbReference type="PANTHER" id="PTHR43133:SF8">
    <property type="entry name" value="RNA POLYMERASE SIGMA FACTOR HI_1459-RELATED"/>
    <property type="match status" value="1"/>
</dbReference>
<dbReference type="GO" id="GO:0006352">
    <property type="term" value="P:DNA-templated transcription initiation"/>
    <property type="evidence" value="ECO:0007669"/>
    <property type="project" value="InterPro"/>
</dbReference>
<dbReference type="AlphaFoldDB" id="A0A964WRU8"/>
<keyword evidence="2" id="KW-0805">Transcription regulation</keyword>
<protein>
    <submittedName>
        <fullName evidence="8">Sigma-70 family RNA polymerase sigma factor</fullName>
    </submittedName>
</protein>
<feature type="domain" description="RNA polymerase sigma factor 70 region 4 type 2" evidence="7">
    <location>
        <begin position="126"/>
        <end position="178"/>
    </location>
</feature>
<evidence type="ECO:0000313" key="8">
    <source>
        <dbReference type="EMBL" id="MYZ46293.1"/>
    </source>
</evidence>
<dbReference type="Pfam" id="PF04542">
    <property type="entry name" value="Sigma70_r2"/>
    <property type="match status" value="1"/>
</dbReference>
<dbReference type="InterPro" id="IPR007627">
    <property type="entry name" value="RNA_pol_sigma70_r2"/>
</dbReference>
<evidence type="ECO:0000256" key="4">
    <source>
        <dbReference type="ARBA" id="ARBA00023125"/>
    </source>
</evidence>
<dbReference type="InterPro" id="IPR013325">
    <property type="entry name" value="RNA_pol_sigma_r2"/>
</dbReference>
<evidence type="ECO:0000313" key="9">
    <source>
        <dbReference type="Proteomes" id="UP000773614"/>
    </source>
</evidence>
<dbReference type="Gene3D" id="1.10.1740.10">
    <property type="match status" value="1"/>
</dbReference>
<evidence type="ECO:0000256" key="5">
    <source>
        <dbReference type="ARBA" id="ARBA00023163"/>
    </source>
</evidence>
<dbReference type="RefSeq" id="WP_161138642.1">
    <property type="nucleotide sequence ID" value="NZ_SPKJ01000002.1"/>
</dbReference>
<organism evidence="8 9">
    <name type="scientific">Propylenella binzhouense</name>
    <dbReference type="NCBI Taxonomy" id="2555902"/>
    <lineage>
        <taxon>Bacteria</taxon>
        <taxon>Pseudomonadati</taxon>
        <taxon>Pseudomonadota</taxon>
        <taxon>Alphaproteobacteria</taxon>
        <taxon>Hyphomicrobiales</taxon>
        <taxon>Propylenellaceae</taxon>
        <taxon>Propylenella</taxon>
    </lineage>
</organism>
<dbReference type="Gene3D" id="1.10.10.10">
    <property type="entry name" value="Winged helix-like DNA-binding domain superfamily/Winged helix DNA-binding domain"/>
    <property type="match status" value="1"/>
</dbReference>
<keyword evidence="9" id="KW-1185">Reference proteome</keyword>
<sequence>MSDDPERAGEAESEPKGATLRADAAVRRALVESRCQMLGFLRRRLGSAEEAEDVLQAFMLRALERSAELRDVRTVRGWLSRILATTIVDHQRRAARRRQREAVMSPDDLEALSIEPDAELDEAVCNCLYKLLPTIKPEYAEVIWRIDLLGEPRDRVAASLGVSLNNITVRLHRGRQALKKRLEEMCEICPVHGFLDCRCEEAERARRQREEAAAALDL</sequence>
<dbReference type="InterPro" id="IPR014284">
    <property type="entry name" value="RNA_pol_sigma-70_dom"/>
</dbReference>
<dbReference type="InterPro" id="IPR013249">
    <property type="entry name" value="RNA_pol_sigma70_r4_t2"/>
</dbReference>
<evidence type="ECO:0000259" key="7">
    <source>
        <dbReference type="Pfam" id="PF08281"/>
    </source>
</evidence>
<evidence type="ECO:0000256" key="1">
    <source>
        <dbReference type="ARBA" id="ARBA00010641"/>
    </source>
</evidence>
<dbReference type="NCBIfam" id="TIGR02937">
    <property type="entry name" value="sigma70-ECF"/>
    <property type="match status" value="1"/>
</dbReference>
<keyword evidence="5" id="KW-0804">Transcription</keyword>
<dbReference type="InterPro" id="IPR036388">
    <property type="entry name" value="WH-like_DNA-bd_sf"/>
</dbReference>
<evidence type="ECO:0000256" key="2">
    <source>
        <dbReference type="ARBA" id="ARBA00023015"/>
    </source>
</evidence>
<dbReference type="InterPro" id="IPR039425">
    <property type="entry name" value="RNA_pol_sigma-70-like"/>
</dbReference>